<dbReference type="GO" id="GO:0050839">
    <property type="term" value="F:cell adhesion molecule binding"/>
    <property type="evidence" value="ECO:0007669"/>
    <property type="project" value="TreeGrafter"/>
</dbReference>
<evidence type="ECO:0000256" key="2">
    <source>
        <dbReference type="ARBA" id="ARBA00023136"/>
    </source>
</evidence>
<dbReference type="OrthoDB" id="6159398at2759"/>
<dbReference type="PANTHER" id="PTHR11640:SF158">
    <property type="entry name" value="V-SET AND IMMUNOGLOBULIN DOMAIN-CONTAINING PROTEIN 10-LIKE 2"/>
    <property type="match status" value="1"/>
</dbReference>
<dbReference type="SMART" id="SM00408">
    <property type="entry name" value="IGc2"/>
    <property type="match status" value="3"/>
</dbReference>
<dbReference type="SMART" id="SM00409">
    <property type="entry name" value="IG"/>
    <property type="match status" value="3"/>
</dbReference>
<evidence type="ECO:0000313" key="9">
    <source>
        <dbReference type="Proteomes" id="UP000887568"/>
    </source>
</evidence>
<evidence type="ECO:0000259" key="7">
    <source>
        <dbReference type="PROSITE" id="PS50835"/>
    </source>
</evidence>
<dbReference type="SUPFAM" id="SSF48726">
    <property type="entry name" value="Immunoglobulin"/>
    <property type="match status" value="3"/>
</dbReference>
<evidence type="ECO:0000256" key="3">
    <source>
        <dbReference type="ARBA" id="ARBA00023157"/>
    </source>
</evidence>
<evidence type="ECO:0000256" key="1">
    <source>
        <dbReference type="ARBA" id="ARBA00004479"/>
    </source>
</evidence>
<dbReference type="CDD" id="cd00096">
    <property type="entry name" value="Ig"/>
    <property type="match status" value="1"/>
</dbReference>
<dbReference type="EnsemblMetazoa" id="XM_038210110.1">
    <property type="protein sequence ID" value="XP_038066038.1"/>
    <property type="gene ID" value="LOC119736102"/>
</dbReference>
<dbReference type="RefSeq" id="XP_038066038.1">
    <property type="nucleotide sequence ID" value="XM_038210110.1"/>
</dbReference>
<dbReference type="CDD" id="cd00099">
    <property type="entry name" value="IgV"/>
    <property type="match status" value="1"/>
</dbReference>
<dbReference type="Gene3D" id="2.60.40.10">
    <property type="entry name" value="Immunoglobulins"/>
    <property type="match status" value="4"/>
</dbReference>
<sequence>MVVIGSTAIIETEQSQACVKLTQNSPIFVQDFKRCLGSTAAAQGAPGMPWFNSMDAQVILSKFVGDTATLKCTVEDKGNRDVAWLRTEPHSNIIFTRDEMYDSDPRYKIDTDNNRTFHLRIERLTRADNGTYACTVNTKPVISWNVTLQIVAPATVTDIVQMSQGVSDSGKRTFFFNESDTVELKCNGDGSPQARLAWIGPAGDQVGNSTLRIDGIQRSQYGEYRCEADNGFNDIPDARLVTLKVNYKPEIRVYQTDIEIRKAVGEYVKMLCRADASPRATYTWRKDGVLVPPASRINNRQTILVIVSIQPEHYGVYTCEATNLLGTSRANITLNGKPLPPIIVSDPVGTRRHIFKLMWQHQSKQPPNYPGTIPVTYYKILYRGWWRQSTQDRRKVYSLEDETNLMEEIAYPDFSKIKQFCNLHDLRHNATYDLQLYAVNDQGDSDPVNFTFYTALARADYNATSEDEVTTSNGDTAGPLSLSSINENQDPNREGLKWTAPSIAPSSAPSTATVLAMVIALALGLHCTEVYK</sequence>
<dbReference type="GO" id="GO:0005911">
    <property type="term" value="C:cell-cell junction"/>
    <property type="evidence" value="ECO:0007669"/>
    <property type="project" value="TreeGrafter"/>
</dbReference>
<accession>A0A914AQV8</accession>
<evidence type="ECO:0000313" key="8">
    <source>
        <dbReference type="EnsemblMetazoa" id="XP_038066038.1"/>
    </source>
</evidence>
<evidence type="ECO:0000256" key="4">
    <source>
        <dbReference type="ARBA" id="ARBA00023180"/>
    </source>
</evidence>
<dbReference type="PROSITE" id="PS50835">
    <property type="entry name" value="IG_LIKE"/>
    <property type="match status" value="3"/>
</dbReference>
<dbReference type="GeneID" id="119736102"/>
<feature type="region of interest" description="Disordered" evidence="6">
    <location>
        <begin position="464"/>
        <end position="496"/>
    </location>
</feature>
<dbReference type="InterPro" id="IPR003961">
    <property type="entry name" value="FN3_dom"/>
</dbReference>
<organism evidence="8 9">
    <name type="scientific">Patiria miniata</name>
    <name type="common">Bat star</name>
    <name type="synonym">Asterina miniata</name>
    <dbReference type="NCBI Taxonomy" id="46514"/>
    <lineage>
        <taxon>Eukaryota</taxon>
        <taxon>Metazoa</taxon>
        <taxon>Echinodermata</taxon>
        <taxon>Eleutherozoa</taxon>
        <taxon>Asterozoa</taxon>
        <taxon>Asteroidea</taxon>
        <taxon>Valvatacea</taxon>
        <taxon>Valvatida</taxon>
        <taxon>Asterinidae</taxon>
        <taxon>Patiria</taxon>
    </lineage>
</organism>
<evidence type="ECO:0000256" key="6">
    <source>
        <dbReference type="SAM" id="MobiDB-lite"/>
    </source>
</evidence>
<dbReference type="CDD" id="cd00063">
    <property type="entry name" value="FN3"/>
    <property type="match status" value="1"/>
</dbReference>
<dbReference type="GO" id="GO:0098609">
    <property type="term" value="P:cell-cell adhesion"/>
    <property type="evidence" value="ECO:0007669"/>
    <property type="project" value="TreeGrafter"/>
</dbReference>
<dbReference type="Pfam" id="PF07686">
    <property type="entry name" value="V-set"/>
    <property type="match status" value="1"/>
</dbReference>
<keyword evidence="3" id="KW-1015">Disulfide bond</keyword>
<feature type="domain" description="Ig-like" evidence="7">
    <location>
        <begin position="153"/>
        <end position="242"/>
    </location>
</feature>
<reference evidence="8" key="1">
    <citation type="submission" date="2022-11" db="UniProtKB">
        <authorList>
            <consortium name="EnsemblMetazoa"/>
        </authorList>
    </citation>
    <scope>IDENTIFICATION</scope>
</reference>
<dbReference type="InterPro" id="IPR007110">
    <property type="entry name" value="Ig-like_dom"/>
</dbReference>
<dbReference type="SMART" id="SM00060">
    <property type="entry name" value="FN3"/>
    <property type="match status" value="1"/>
</dbReference>
<feature type="domain" description="Ig-like" evidence="7">
    <location>
        <begin position="49"/>
        <end position="147"/>
    </location>
</feature>
<comment type="subcellular location">
    <subcellularLocation>
        <location evidence="1">Membrane</location>
        <topology evidence="1">Single-pass type I membrane protein</topology>
    </subcellularLocation>
</comment>
<feature type="compositionally biased region" description="Polar residues" evidence="6">
    <location>
        <begin position="470"/>
        <end position="489"/>
    </location>
</feature>
<keyword evidence="4" id="KW-0325">Glycoprotein</keyword>
<dbReference type="InterPro" id="IPR003598">
    <property type="entry name" value="Ig_sub2"/>
</dbReference>
<keyword evidence="9" id="KW-1185">Reference proteome</keyword>
<dbReference type="GO" id="GO:0005886">
    <property type="term" value="C:plasma membrane"/>
    <property type="evidence" value="ECO:0007669"/>
    <property type="project" value="TreeGrafter"/>
</dbReference>
<protein>
    <recommendedName>
        <fullName evidence="7">Ig-like domain-containing protein</fullName>
    </recommendedName>
</protein>
<dbReference type="AlphaFoldDB" id="A0A914AQV8"/>
<dbReference type="InterPro" id="IPR036116">
    <property type="entry name" value="FN3_sf"/>
</dbReference>
<dbReference type="Proteomes" id="UP000887568">
    <property type="component" value="Unplaced"/>
</dbReference>
<dbReference type="InterPro" id="IPR036179">
    <property type="entry name" value="Ig-like_dom_sf"/>
</dbReference>
<dbReference type="SMART" id="SM00406">
    <property type="entry name" value="IGv"/>
    <property type="match status" value="1"/>
</dbReference>
<feature type="domain" description="Ig-like" evidence="7">
    <location>
        <begin position="249"/>
        <end position="335"/>
    </location>
</feature>
<dbReference type="InterPro" id="IPR003599">
    <property type="entry name" value="Ig_sub"/>
</dbReference>
<dbReference type="SUPFAM" id="SSF49265">
    <property type="entry name" value="Fibronectin type III"/>
    <property type="match status" value="1"/>
</dbReference>
<keyword evidence="2" id="KW-0472">Membrane</keyword>
<dbReference type="InterPro" id="IPR013106">
    <property type="entry name" value="Ig_V-set"/>
</dbReference>
<proteinExistence type="predicted"/>
<name>A0A914AQV8_PATMI</name>
<dbReference type="InterPro" id="IPR013783">
    <property type="entry name" value="Ig-like_fold"/>
</dbReference>
<dbReference type="PANTHER" id="PTHR11640">
    <property type="entry name" value="NEPHRIN"/>
    <property type="match status" value="1"/>
</dbReference>
<dbReference type="InterPro" id="IPR051275">
    <property type="entry name" value="Cell_adhesion_signaling"/>
</dbReference>
<evidence type="ECO:0000256" key="5">
    <source>
        <dbReference type="ARBA" id="ARBA00023319"/>
    </source>
</evidence>
<keyword evidence="5" id="KW-0393">Immunoglobulin domain</keyword>
<dbReference type="Pfam" id="PF13927">
    <property type="entry name" value="Ig_3"/>
    <property type="match status" value="2"/>
</dbReference>